<gene>
    <name evidence="2" type="ORF">Q9L58_010609</name>
</gene>
<protein>
    <submittedName>
        <fullName evidence="2">Uncharacterized protein</fullName>
    </submittedName>
</protein>
<dbReference type="Proteomes" id="UP001447188">
    <property type="component" value="Unassembled WGS sequence"/>
</dbReference>
<accession>A0ABR3G3V8</accession>
<keyword evidence="3" id="KW-1185">Reference proteome</keyword>
<evidence type="ECO:0000256" key="1">
    <source>
        <dbReference type="SAM" id="MobiDB-lite"/>
    </source>
</evidence>
<evidence type="ECO:0000313" key="3">
    <source>
        <dbReference type="Proteomes" id="UP001447188"/>
    </source>
</evidence>
<evidence type="ECO:0000313" key="2">
    <source>
        <dbReference type="EMBL" id="KAL0630543.1"/>
    </source>
</evidence>
<organism evidence="2 3">
    <name type="scientific">Discina gigas</name>
    <dbReference type="NCBI Taxonomy" id="1032678"/>
    <lineage>
        <taxon>Eukaryota</taxon>
        <taxon>Fungi</taxon>
        <taxon>Dikarya</taxon>
        <taxon>Ascomycota</taxon>
        <taxon>Pezizomycotina</taxon>
        <taxon>Pezizomycetes</taxon>
        <taxon>Pezizales</taxon>
        <taxon>Discinaceae</taxon>
        <taxon>Discina</taxon>
    </lineage>
</organism>
<name>A0ABR3G3V8_9PEZI</name>
<dbReference type="EMBL" id="JBBBZM010000528">
    <property type="protein sequence ID" value="KAL0630543.1"/>
    <property type="molecule type" value="Genomic_DNA"/>
</dbReference>
<feature type="region of interest" description="Disordered" evidence="1">
    <location>
        <begin position="236"/>
        <end position="283"/>
    </location>
</feature>
<comment type="caution">
    <text evidence="2">The sequence shown here is derived from an EMBL/GenBank/DDBJ whole genome shotgun (WGS) entry which is preliminary data.</text>
</comment>
<proteinExistence type="predicted"/>
<reference evidence="2 3" key="1">
    <citation type="submission" date="2024-02" db="EMBL/GenBank/DDBJ databases">
        <title>Discinaceae phylogenomics.</title>
        <authorList>
            <person name="Dirks A.C."/>
            <person name="James T.Y."/>
        </authorList>
    </citation>
    <scope>NUCLEOTIDE SEQUENCE [LARGE SCALE GENOMIC DNA]</scope>
    <source>
        <strain evidence="2 3">ACD0624</strain>
    </source>
</reference>
<sequence>MIAQDKLFGLASQHTSILAGHTKKLKEIEEWWPAERREGMQTRMVETDKLMIQASKAQAEWTIAAEIAKSAVADNIKNKEDNVPILEELDRIRRSCQAIIFNVAEKGTAFEDTNEVFHEIAYHASETTKVHRRKYISPKPRPIIVLLPTPADVVALLKKFDLYAASYTTERPPFHIKKDQTVKQVALSKKGAVNARTLVTRGIGDFRNRDGRIHQFIDGKFAKSCTDQEIKDLLARAQTRQDGLPPLRSSSNRRIDTSEQDFLPPWNGRNERPSGPSISHGTG</sequence>